<dbReference type="GeneID" id="63784989"/>
<dbReference type="InterPro" id="IPR038765">
    <property type="entry name" value="Papain-like_cys_pep_sf"/>
</dbReference>
<dbReference type="EMBL" id="MCFI01000001">
    <property type="protein sequence ID" value="ORY87617.1"/>
    <property type="molecule type" value="Genomic_DNA"/>
</dbReference>
<dbReference type="AlphaFoldDB" id="A0A1Y2FVM8"/>
<proteinExistence type="predicted"/>
<evidence type="ECO:0000259" key="5">
    <source>
        <dbReference type="PROSITE" id="PS50235"/>
    </source>
</evidence>
<dbReference type="STRING" id="56484.A0A1Y2FVM8"/>
<evidence type="ECO:0000256" key="1">
    <source>
        <dbReference type="ARBA" id="ARBA00022723"/>
    </source>
</evidence>
<dbReference type="InterPro" id="IPR001607">
    <property type="entry name" value="Znf_UBP"/>
</dbReference>
<dbReference type="SUPFAM" id="SSF57850">
    <property type="entry name" value="RING/U-box"/>
    <property type="match status" value="1"/>
</dbReference>
<dbReference type="Gene3D" id="3.90.70.10">
    <property type="entry name" value="Cysteine proteinases"/>
    <property type="match status" value="1"/>
</dbReference>
<evidence type="ECO:0000256" key="3">
    <source>
        <dbReference type="ARBA" id="ARBA00022833"/>
    </source>
</evidence>
<reference evidence="6 7" key="1">
    <citation type="submission" date="2016-07" db="EMBL/GenBank/DDBJ databases">
        <title>Pervasive Adenine N6-methylation of Active Genes in Fungi.</title>
        <authorList>
            <consortium name="DOE Joint Genome Institute"/>
            <person name="Mondo S.J."/>
            <person name="Dannebaum R.O."/>
            <person name="Kuo R.C."/>
            <person name="Labutti K."/>
            <person name="Haridas S."/>
            <person name="Kuo A."/>
            <person name="Salamov A."/>
            <person name="Ahrendt S.R."/>
            <person name="Lipzen A."/>
            <person name="Sullivan W."/>
            <person name="Andreopoulos W.B."/>
            <person name="Clum A."/>
            <person name="Lindquist E."/>
            <person name="Daum C."/>
            <person name="Ramamoorthy G.K."/>
            <person name="Gryganskyi A."/>
            <person name="Culley D."/>
            <person name="Magnuson J.K."/>
            <person name="James T.Y."/>
            <person name="O'Malley M.A."/>
            <person name="Stajich J.E."/>
            <person name="Spatafora J.W."/>
            <person name="Visel A."/>
            <person name="Grigoriev I.V."/>
        </authorList>
    </citation>
    <scope>NUCLEOTIDE SEQUENCE [LARGE SCALE GENOMIC DNA]</scope>
    <source>
        <strain evidence="6 7">12-1054</strain>
    </source>
</reference>
<dbReference type="InterPro" id="IPR001394">
    <property type="entry name" value="Peptidase_C19_UCH"/>
</dbReference>
<feature type="region of interest" description="Disordered" evidence="4">
    <location>
        <begin position="1"/>
        <end position="34"/>
    </location>
</feature>
<dbReference type="Pfam" id="PF00443">
    <property type="entry name" value="UCH"/>
    <property type="match status" value="1"/>
</dbReference>
<evidence type="ECO:0000313" key="7">
    <source>
        <dbReference type="Proteomes" id="UP000193685"/>
    </source>
</evidence>
<dbReference type="RefSeq" id="XP_040728112.1">
    <property type="nucleotide sequence ID" value="XM_040868390.1"/>
</dbReference>
<dbReference type="GO" id="GO:0016579">
    <property type="term" value="P:protein deubiquitination"/>
    <property type="evidence" value="ECO:0007669"/>
    <property type="project" value="InterPro"/>
</dbReference>
<keyword evidence="3" id="KW-0862">Zinc</keyword>
<dbReference type="InterPro" id="IPR028889">
    <property type="entry name" value="USP"/>
</dbReference>
<dbReference type="InterPro" id="IPR013083">
    <property type="entry name" value="Znf_RING/FYVE/PHD"/>
</dbReference>
<accession>A0A1Y2FVM8</accession>
<sequence>MTQQHQPEAPEPLAKKRKLETAEDATDNKGAQTIPMYPAREKENPNLYLETVHRELLEPDAARLCSVTLADTNVYACLSCGEYLQGRGKATPAYAHSLDTDHRLFLRTTDSVIYVLPEGSLCKSLLLHDIKQAYNPFYSQTDLNGLDTLELHETRPGIYHGPGLIPIHKLGRDGALNAIFHALSHVRILRSKLLQLPNDRDYYAGLPPLLQELSLLFRKLWRRGLRNHVSAVQAAARMSHTSLGVFAQEKKLVPALVLAFLLDTLHRQLGGSRTKPAPISMDTADEKIELPRCAKHTIISTGMQGVLLIQTQKIQELTDAQAPQLRFRDDPNAEATLVPYKILALTLPPIPVFAGGDPGAVSAQLCVTLTTLLERYSGNQFEQLGNTRRRYKLLFLPEKTLIFSIQRTVEGEAHRNRVIVQLPITIDMSPLLVKPQGPALFDLFTVIMQDPLTDDWFAYTKRMVGTQARWFKVCAGMEARQVPASELFVGEANIAFYERQTS</sequence>
<evidence type="ECO:0000313" key="6">
    <source>
        <dbReference type="EMBL" id="ORY87617.1"/>
    </source>
</evidence>
<dbReference type="SUPFAM" id="SSF54001">
    <property type="entry name" value="Cysteine proteinases"/>
    <property type="match status" value="1"/>
</dbReference>
<dbReference type="Pfam" id="PF02148">
    <property type="entry name" value="zf-UBP"/>
    <property type="match status" value="1"/>
</dbReference>
<protein>
    <recommendedName>
        <fullName evidence="5">USP domain-containing protein</fullName>
    </recommendedName>
</protein>
<keyword evidence="7" id="KW-1185">Reference proteome</keyword>
<gene>
    <name evidence="6" type="ORF">BCR37DRAFT_375478</name>
</gene>
<dbReference type="SMART" id="SM00290">
    <property type="entry name" value="ZnF_UBP"/>
    <property type="match status" value="1"/>
</dbReference>
<evidence type="ECO:0000256" key="4">
    <source>
        <dbReference type="SAM" id="MobiDB-lite"/>
    </source>
</evidence>
<organism evidence="6 7">
    <name type="scientific">Protomyces lactucae-debilis</name>
    <dbReference type="NCBI Taxonomy" id="2754530"/>
    <lineage>
        <taxon>Eukaryota</taxon>
        <taxon>Fungi</taxon>
        <taxon>Dikarya</taxon>
        <taxon>Ascomycota</taxon>
        <taxon>Taphrinomycotina</taxon>
        <taxon>Taphrinomycetes</taxon>
        <taxon>Taphrinales</taxon>
        <taxon>Protomycetaceae</taxon>
        <taxon>Protomyces</taxon>
    </lineage>
</organism>
<evidence type="ECO:0000256" key="2">
    <source>
        <dbReference type="ARBA" id="ARBA00022771"/>
    </source>
</evidence>
<comment type="caution">
    <text evidence="6">The sequence shown here is derived from an EMBL/GenBank/DDBJ whole genome shotgun (WGS) entry which is preliminary data.</text>
</comment>
<dbReference type="Gene3D" id="3.30.40.10">
    <property type="entry name" value="Zinc/RING finger domain, C3HC4 (zinc finger)"/>
    <property type="match status" value="1"/>
</dbReference>
<dbReference type="PROSITE" id="PS50235">
    <property type="entry name" value="USP_3"/>
    <property type="match status" value="1"/>
</dbReference>
<dbReference type="OrthoDB" id="10263353at2759"/>
<dbReference type="GO" id="GO:0008270">
    <property type="term" value="F:zinc ion binding"/>
    <property type="evidence" value="ECO:0007669"/>
    <property type="project" value="UniProtKB-KW"/>
</dbReference>
<keyword evidence="2" id="KW-0863">Zinc-finger</keyword>
<name>A0A1Y2FVM8_PROLT</name>
<feature type="domain" description="USP" evidence="5">
    <location>
        <begin position="165"/>
        <end position="500"/>
    </location>
</feature>
<keyword evidence="1" id="KW-0479">Metal-binding</keyword>
<dbReference type="GO" id="GO:0004843">
    <property type="term" value="F:cysteine-type deubiquitinase activity"/>
    <property type="evidence" value="ECO:0007669"/>
    <property type="project" value="InterPro"/>
</dbReference>
<dbReference type="Proteomes" id="UP000193685">
    <property type="component" value="Unassembled WGS sequence"/>
</dbReference>